<comment type="caution">
    <text evidence="1">The sequence shown here is derived from an EMBL/GenBank/DDBJ whole genome shotgun (WGS) entry which is preliminary data.</text>
</comment>
<name>A0ACB8VQS8_9TELE</name>
<sequence>MGMVEFCEIVTMLKKPNLNPLTLSNYQPISKISIL</sequence>
<evidence type="ECO:0000313" key="1">
    <source>
        <dbReference type="EMBL" id="KAI3357831.1"/>
    </source>
</evidence>
<reference evidence="1" key="1">
    <citation type="submission" date="2022-04" db="EMBL/GenBank/DDBJ databases">
        <title>Jade perch genome.</title>
        <authorList>
            <person name="Chao B."/>
        </authorList>
    </citation>
    <scope>NUCLEOTIDE SEQUENCE</scope>
    <source>
        <strain evidence="1">CB-2022</strain>
    </source>
</reference>
<feature type="non-terminal residue" evidence="1">
    <location>
        <position position="35"/>
    </location>
</feature>
<dbReference type="EMBL" id="CM041549">
    <property type="protein sequence ID" value="KAI3357831.1"/>
    <property type="molecule type" value="Genomic_DNA"/>
</dbReference>
<proteinExistence type="predicted"/>
<organism evidence="1 2">
    <name type="scientific">Scortum barcoo</name>
    <name type="common">barcoo grunter</name>
    <dbReference type="NCBI Taxonomy" id="214431"/>
    <lineage>
        <taxon>Eukaryota</taxon>
        <taxon>Metazoa</taxon>
        <taxon>Chordata</taxon>
        <taxon>Craniata</taxon>
        <taxon>Vertebrata</taxon>
        <taxon>Euteleostomi</taxon>
        <taxon>Actinopterygii</taxon>
        <taxon>Neopterygii</taxon>
        <taxon>Teleostei</taxon>
        <taxon>Neoteleostei</taxon>
        <taxon>Acanthomorphata</taxon>
        <taxon>Eupercaria</taxon>
        <taxon>Centrarchiformes</taxon>
        <taxon>Terapontoidei</taxon>
        <taxon>Terapontidae</taxon>
        <taxon>Scortum</taxon>
    </lineage>
</organism>
<dbReference type="Proteomes" id="UP000831701">
    <property type="component" value="Chromosome 19"/>
</dbReference>
<keyword evidence="2" id="KW-1185">Reference proteome</keyword>
<evidence type="ECO:0000313" key="2">
    <source>
        <dbReference type="Proteomes" id="UP000831701"/>
    </source>
</evidence>
<protein>
    <submittedName>
        <fullName evidence="1">Uncharacterized protein</fullName>
    </submittedName>
</protein>
<gene>
    <name evidence="1" type="ORF">L3Q82_016216</name>
</gene>
<accession>A0ACB8VQS8</accession>